<dbReference type="Gene3D" id="1.10.150.310">
    <property type="entry name" value="Tex RuvX-like domain-like"/>
    <property type="match status" value="1"/>
</dbReference>
<feature type="transmembrane region" description="Helical" evidence="2">
    <location>
        <begin position="64"/>
        <end position="85"/>
    </location>
</feature>
<dbReference type="RefSeq" id="WP_379794544.1">
    <property type="nucleotide sequence ID" value="NZ_JBHLUD010000014.1"/>
</dbReference>
<organism evidence="4 5">
    <name type="scientific">Kutzneria chonburiensis</name>
    <dbReference type="NCBI Taxonomy" id="1483604"/>
    <lineage>
        <taxon>Bacteria</taxon>
        <taxon>Bacillati</taxon>
        <taxon>Actinomycetota</taxon>
        <taxon>Actinomycetes</taxon>
        <taxon>Pseudonocardiales</taxon>
        <taxon>Pseudonocardiaceae</taxon>
        <taxon>Kutzneria</taxon>
    </lineage>
</organism>
<sequence>MLDRLRPGATDHTAQVRKRLTEVFGDAVPEPQDAPDSDTAAGRAGPLVERWLPGGARVRRPRTAVLALAGAALIAALAAALGMWLSRPVLEQPPHLPAPATPTAAHSAGVGRPGPSPGPLVVSVVGKVARPGLVTVPDGSRVADALRAAGGSLPDADLSQLNLARKLSDGEQVAVGVPQPQAVPGQPPGKVNLNTATETELETLPGVGPSMAQRILQWRTKNGRFQSVDQLREVDGIGATRFDHLKDLVQT</sequence>
<protein>
    <submittedName>
        <fullName evidence="4">Helix-hairpin-helix domain-containing protein</fullName>
    </submittedName>
</protein>
<dbReference type="InterPro" id="IPR019554">
    <property type="entry name" value="Soluble_ligand-bd"/>
</dbReference>
<feature type="domain" description="Helix-hairpin-helix DNA-binding motif class 1" evidence="3">
    <location>
        <begin position="199"/>
        <end position="218"/>
    </location>
</feature>
<name>A0ABV6N6J3_9PSEU</name>
<dbReference type="NCBIfam" id="TIGR00426">
    <property type="entry name" value="competence protein ComEA helix-hairpin-helix repeat region"/>
    <property type="match status" value="1"/>
</dbReference>
<dbReference type="InterPro" id="IPR051675">
    <property type="entry name" value="Endo/Exo/Phosphatase_dom_1"/>
</dbReference>
<dbReference type="InterPro" id="IPR010994">
    <property type="entry name" value="RuvA_2-like"/>
</dbReference>
<reference evidence="4 5" key="1">
    <citation type="submission" date="2024-09" db="EMBL/GenBank/DDBJ databases">
        <authorList>
            <person name="Sun Q."/>
            <person name="Mori K."/>
        </authorList>
    </citation>
    <scope>NUCLEOTIDE SEQUENCE [LARGE SCALE GENOMIC DNA]</scope>
    <source>
        <strain evidence="4 5">TBRC 1432</strain>
    </source>
</reference>
<dbReference type="SMART" id="SM00278">
    <property type="entry name" value="HhH1"/>
    <property type="match status" value="2"/>
</dbReference>
<feature type="domain" description="Helix-hairpin-helix DNA-binding motif class 1" evidence="3">
    <location>
        <begin position="229"/>
        <end position="248"/>
    </location>
</feature>
<dbReference type="InterPro" id="IPR004509">
    <property type="entry name" value="Competence_ComEA_HhH"/>
</dbReference>
<evidence type="ECO:0000313" key="4">
    <source>
        <dbReference type="EMBL" id="MFC0547631.1"/>
    </source>
</evidence>
<dbReference type="Pfam" id="PF12836">
    <property type="entry name" value="HHH_3"/>
    <property type="match status" value="1"/>
</dbReference>
<evidence type="ECO:0000259" key="3">
    <source>
        <dbReference type="SMART" id="SM00278"/>
    </source>
</evidence>
<accession>A0ABV6N6J3</accession>
<proteinExistence type="predicted"/>
<dbReference type="SUPFAM" id="SSF47781">
    <property type="entry name" value="RuvA domain 2-like"/>
    <property type="match status" value="1"/>
</dbReference>
<feature type="compositionally biased region" description="Low complexity" evidence="1">
    <location>
        <begin position="101"/>
        <end position="110"/>
    </location>
</feature>
<evidence type="ECO:0000313" key="5">
    <source>
        <dbReference type="Proteomes" id="UP001589810"/>
    </source>
</evidence>
<keyword evidence="2" id="KW-0812">Transmembrane</keyword>
<keyword evidence="2" id="KW-1133">Transmembrane helix</keyword>
<evidence type="ECO:0000256" key="1">
    <source>
        <dbReference type="SAM" id="MobiDB-lite"/>
    </source>
</evidence>
<dbReference type="PANTHER" id="PTHR21180">
    <property type="entry name" value="ENDONUCLEASE/EXONUCLEASE/PHOSPHATASE FAMILY DOMAIN-CONTAINING PROTEIN 1"/>
    <property type="match status" value="1"/>
</dbReference>
<dbReference type="InterPro" id="IPR003583">
    <property type="entry name" value="Hlx-hairpin-Hlx_DNA-bd_motif"/>
</dbReference>
<keyword evidence="2" id="KW-0472">Membrane</keyword>
<dbReference type="Gene3D" id="3.10.560.10">
    <property type="entry name" value="Outer membrane lipoprotein wza domain like"/>
    <property type="match status" value="1"/>
</dbReference>
<evidence type="ECO:0000256" key="2">
    <source>
        <dbReference type="SAM" id="Phobius"/>
    </source>
</evidence>
<feature type="region of interest" description="Disordered" evidence="1">
    <location>
        <begin position="95"/>
        <end position="114"/>
    </location>
</feature>
<gene>
    <name evidence="4" type="ORF">ACFFH7_39400</name>
</gene>
<dbReference type="EMBL" id="JBHLUD010000014">
    <property type="protein sequence ID" value="MFC0547631.1"/>
    <property type="molecule type" value="Genomic_DNA"/>
</dbReference>
<dbReference type="Proteomes" id="UP001589810">
    <property type="component" value="Unassembled WGS sequence"/>
</dbReference>
<keyword evidence="5" id="KW-1185">Reference proteome</keyword>
<feature type="region of interest" description="Disordered" evidence="1">
    <location>
        <begin position="23"/>
        <end position="44"/>
    </location>
</feature>
<dbReference type="Pfam" id="PF10531">
    <property type="entry name" value="SLBB"/>
    <property type="match status" value="1"/>
</dbReference>
<comment type="caution">
    <text evidence="4">The sequence shown here is derived from an EMBL/GenBank/DDBJ whole genome shotgun (WGS) entry which is preliminary data.</text>
</comment>
<dbReference type="PANTHER" id="PTHR21180:SF32">
    <property type="entry name" value="ENDONUCLEASE_EXONUCLEASE_PHOSPHATASE FAMILY DOMAIN-CONTAINING PROTEIN 1"/>
    <property type="match status" value="1"/>
</dbReference>